<dbReference type="AlphaFoldDB" id="A0A8D9L2Q5"/>
<dbReference type="Gene3D" id="3.10.560.10">
    <property type="entry name" value="Outer membrane lipoprotein wza domain like"/>
    <property type="match status" value="1"/>
</dbReference>
<keyword evidence="8" id="KW-0625">Polysaccharide transport</keyword>
<evidence type="ECO:0000256" key="6">
    <source>
        <dbReference type="ARBA" id="ARBA00022692"/>
    </source>
</evidence>
<keyword evidence="10" id="KW-0626">Porin</keyword>
<evidence type="ECO:0000256" key="2">
    <source>
        <dbReference type="ARBA" id="ARBA00009450"/>
    </source>
</evidence>
<dbReference type="GO" id="GO:0015288">
    <property type="term" value="F:porin activity"/>
    <property type="evidence" value="ECO:0007669"/>
    <property type="project" value="UniProtKB-KW"/>
</dbReference>
<dbReference type="InterPro" id="IPR049712">
    <property type="entry name" value="Poly_export"/>
</dbReference>
<keyword evidence="5" id="KW-0762">Sugar transport</keyword>
<dbReference type="GO" id="GO:0046930">
    <property type="term" value="C:pore complex"/>
    <property type="evidence" value="ECO:0007669"/>
    <property type="project" value="UniProtKB-KW"/>
</dbReference>
<dbReference type="PANTHER" id="PTHR33619:SF3">
    <property type="entry name" value="POLYSACCHARIDE EXPORT PROTEIN GFCE-RELATED"/>
    <property type="match status" value="1"/>
</dbReference>
<evidence type="ECO:0000259" key="16">
    <source>
        <dbReference type="Pfam" id="PF02563"/>
    </source>
</evidence>
<evidence type="ECO:0000256" key="11">
    <source>
        <dbReference type="ARBA" id="ARBA00023136"/>
    </source>
</evidence>
<keyword evidence="15" id="KW-1133">Transmembrane helix</keyword>
<evidence type="ECO:0000313" key="18">
    <source>
        <dbReference type="EMBL" id="CUN54325.1"/>
    </source>
</evidence>
<comment type="caution">
    <text evidence="18">The sequence shown here is derived from an EMBL/GenBank/DDBJ whole genome shotgun (WGS) entry which is preliminary data.</text>
</comment>
<sequence length="291" mass="32371">MVLLRPHVQTKKRIFAPYLKKTKIMKVKLVSVVALFVLLLGACSVPKDVVYFQGVDALTPEQVSKMNQAYTSKICPDDLLTITVTAWDPTVVTPFNPPVYAYATQGETTTVSSGQLRTYLVDQEGDINFPVLGKIHVAGLTKQQLSDKMQEMISPYVKDALVNVQIVNYKVTMMGEVSRPGAISVKNDRLSILDAIGQVGDLTINANRKNILVIRDNNGEKEFARLDITEPDIFTSPYYYLQQNDVVYVEPNNAKKRNARYSQAQQYSITVFSSILSAVSVITTVILAITK</sequence>
<gene>
    <name evidence="18" type="ORF">ERS852380_00546</name>
</gene>
<evidence type="ECO:0000256" key="9">
    <source>
        <dbReference type="ARBA" id="ARBA00023065"/>
    </source>
</evidence>
<accession>A0A8D9L2Q5</accession>
<evidence type="ECO:0000256" key="8">
    <source>
        <dbReference type="ARBA" id="ARBA00023047"/>
    </source>
</evidence>
<evidence type="ECO:0000256" key="15">
    <source>
        <dbReference type="SAM" id="Phobius"/>
    </source>
</evidence>
<dbReference type="InterPro" id="IPR054765">
    <property type="entry name" value="SLBB_dom"/>
</dbReference>
<evidence type="ECO:0000313" key="19">
    <source>
        <dbReference type="Proteomes" id="UP000095455"/>
    </source>
</evidence>
<dbReference type="PANTHER" id="PTHR33619">
    <property type="entry name" value="POLYSACCHARIDE EXPORT PROTEIN GFCE-RELATED"/>
    <property type="match status" value="1"/>
</dbReference>
<name>A0A8D9L2Q5_PARDI</name>
<protein>
    <submittedName>
        <fullName evidence="18">Polysaccharide export protein Wza</fullName>
    </submittedName>
</protein>
<proteinExistence type="inferred from homology"/>
<comment type="similarity">
    <text evidence="2">Belongs to the BexD/CtrA/VexA family.</text>
</comment>
<dbReference type="Proteomes" id="UP000095455">
    <property type="component" value="Unassembled WGS sequence"/>
</dbReference>
<feature type="domain" description="SLBB" evidence="17">
    <location>
        <begin position="170"/>
        <end position="249"/>
    </location>
</feature>
<evidence type="ECO:0000256" key="10">
    <source>
        <dbReference type="ARBA" id="ARBA00023114"/>
    </source>
</evidence>
<dbReference type="InterPro" id="IPR003715">
    <property type="entry name" value="Poly_export_N"/>
</dbReference>
<dbReference type="EMBL" id="CYYK01000002">
    <property type="protein sequence ID" value="CUN54325.1"/>
    <property type="molecule type" value="Genomic_DNA"/>
</dbReference>
<evidence type="ECO:0000256" key="3">
    <source>
        <dbReference type="ARBA" id="ARBA00022448"/>
    </source>
</evidence>
<keyword evidence="12" id="KW-0564">Palmitate</keyword>
<evidence type="ECO:0000256" key="4">
    <source>
        <dbReference type="ARBA" id="ARBA00022452"/>
    </source>
</evidence>
<reference evidence="18 19" key="1">
    <citation type="submission" date="2015-09" db="EMBL/GenBank/DDBJ databases">
        <authorList>
            <consortium name="Pathogen Informatics"/>
        </authorList>
    </citation>
    <scope>NUCLEOTIDE SEQUENCE [LARGE SCALE GENOMIC DNA]</scope>
    <source>
        <strain evidence="18 19">2789STDY5608822</strain>
    </source>
</reference>
<dbReference type="Gene3D" id="3.30.1950.10">
    <property type="entry name" value="wza like domain"/>
    <property type="match status" value="1"/>
</dbReference>
<evidence type="ECO:0000259" key="17">
    <source>
        <dbReference type="Pfam" id="PF22461"/>
    </source>
</evidence>
<evidence type="ECO:0000256" key="7">
    <source>
        <dbReference type="ARBA" id="ARBA00022729"/>
    </source>
</evidence>
<organism evidence="18 19">
    <name type="scientific">Parabacteroides distasonis</name>
    <dbReference type="NCBI Taxonomy" id="823"/>
    <lineage>
        <taxon>Bacteria</taxon>
        <taxon>Pseudomonadati</taxon>
        <taxon>Bacteroidota</taxon>
        <taxon>Bacteroidia</taxon>
        <taxon>Bacteroidales</taxon>
        <taxon>Tannerellaceae</taxon>
        <taxon>Parabacteroides</taxon>
    </lineage>
</organism>
<keyword evidence="9" id="KW-0406">Ion transport</keyword>
<feature type="domain" description="Polysaccharide export protein N-terminal" evidence="16">
    <location>
        <begin position="68"/>
        <end position="166"/>
    </location>
</feature>
<keyword evidence="4" id="KW-1134">Transmembrane beta strand</keyword>
<keyword evidence="14" id="KW-0449">Lipoprotein</keyword>
<dbReference type="GO" id="GO:0015159">
    <property type="term" value="F:polysaccharide transmembrane transporter activity"/>
    <property type="evidence" value="ECO:0007669"/>
    <property type="project" value="InterPro"/>
</dbReference>
<evidence type="ECO:0000256" key="5">
    <source>
        <dbReference type="ARBA" id="ARBA00022597"/>
    </source>
</evidence>
<evidence type="ECO:0000256" key="13">
    <source>
        <dbReference type="ARBA" id="ARBA00023237"/>
    </source>
</evidence>
<evidence type="ECO:0000256" key="12">
    <source>
        <dbReference type="ARBA" id="ARBA00023139"/>
    </source>
</evidence>
<keyword evidence="7" id="KW-0732">Signal</keyword>
<evidence type="ECO:0000256" key="1">
    <source>
        <dbReference type="ARBA" id="ARBA00004571"/>
    </source>
</evidence>
<comment type="subcellular location">
    <subcellularLocation>
        <location evidence="1">Cell outer membrane</location>
        <topology evidence="1">Multi-pass membrane protein</topology>
    </subcellularLocation>
</comment>
<dbReference type="GO" id="GO:0006811">
    <property type="term" value="P:monoatomic ion transport"/>
    <property type="evidence" value="ECO:0007669"/>
    <property type="project" value="UniProtKB-KW"/>
</dbReference>
<keyword evidence="13" id="KW-0998">Cell outer membrane</keyword>
<keyword evidence="6 15" id="KW-0812">Transmembrane</keyword>
<keyword evidence="3" id="KW-0813">Transport</keyword>
<dbReference type="Pfam" id="PF22461">
    <property type="entry name" value="SLBB_2"/>
    <property type="match status" value="1"/>
</dbReference>
<dbReference type="Pfam" id="PF02563">
    <property type="entry name" value="Poly_export"/>
    <property type="match status" value="1"/>
</dbReference>
<evidence type="ECO:0000256" key="14">
    <source>
        <dbReference type="ARBA" id="ARBA00023288"/>
    </source>
</evidence>
<keyword evidence="11 15" id="KW-0472">Membrane</keyword>
<dbReference type="GO" id="GO:0009279">
    <property type="term" value="C:cell outer membrane"/>
    <property type="evidence" value="ECO:0007669"/>
    <property type="project" value="UniProtKB-SubCell"/>
</dbReference>
<feature type="transmembrane region" description="Helical" evidence="15">
    <location>
        <begin position="267"/>
        <end position="289"/>
    </location>
</feature>